<keyword evidence="2" id="KW-0812">Transmembrane</keyword>
<feature type="transmembrane region" description="Helical" evidence="2">
    <location>
        <begin position="110"/>
        <end position="134"/>
    </location>
</feature>
<dbReference type="AlphaFoldDB" id="A0A8B8B3I8"/>
<proteinExistence type="predicted"/>
<evidence type="ECO:0000256" key="2">
    <source>
        <dbReference type="SAM" id="Phobius"/>
    </source>
</evidence>
<feature type="signal peptide" evidence="3">
    <location>
        <begin position="1"/>
        <end position="22"/>
    </location>
</feature>
<organism evidence="4 5">
    <name type="scientific">Crassostrea virginica</name>
    <name type="common">Eastern oyster</name>
    <dbReference type="NCBI Taxonomy" id="6565"/>
    <lineage>
        <taxon>Eukaryota</taxon>
        <taxon>Metazoa</taxon>
        <taxon>Spiralia</taxon>
        <taxon>Lophotrochozoa</taxon>
        <taxon>Mollusca</taxon>
        <taxon>Bivalvia</taxon>
        <taxon>Autobranchia</taxon>
        <taxon>Pteriomorphia</taxon>
        <taxon>Ostreida</taxon>
        <taxon>Ostreoidea</taxon>
        <taxon>Ostreidae</taxon>
        <taxon>Crassostrea</taxon>
    </lineage>
</organism>
<dbReference type="OrthoDB" id="6208031at2759"/>
<evidence type="ECO:0000256" key="1">
    <source>
        <dbReference type="SAM" id="MobiDB-lite"/>
    </source>
</evidence>
<feature type="chain" id="PRO_5034901939" evidence="3">
    <location>
        <begin position="23"/>
        <end position="283"/>
    </location>
</feature>
<reference evidence="5" key="1">
    <citation type="submission" date="2025-08" db="UniProtKB">
        <authorList>
            <consortium name="RefSeq"/>
        </authorList>
    </citation>
    <scope>IDENTIFICATION</scope>
    <source>
        <tissue evidence="5">Whole sample</tissue>
    </source>
</reference>
<keyword evidence="2" id="KW-1133">Transmembrane helix</keyword>
<feature type="region of interest" description="Disordered" evidence="1">
    <location>
        <begin position="247"/>
        <end position="283"/>
    </location>
</feature>
<feature type="region of interest" description="Disordered" evidence="1">
    <location>
        <begin position="83"/>
        <end position="106"/>
    </location>
</feature>
<name>A0A8B8B3I8_CRAVI</name>
<evidence type="ECO:0000313" key="5">
    <source>
        <dbReference type="RefSeq" id="XP_022297214.1"/>
    </source>
</evidence>
<dbReference type="Proteomes" id="UP000694844">
    <property type="component" value="Chromosome 8"/>
</dbReference>
<dbReference type="GeneID" id="111106715"/>
<keyword evidence="4" id="KW-1185">Reference proteome</keyword>
<gene>
    <name evidence="5" type="primary">LOC111106715</name>
</gene>
<protein>
    <submittedName>
        <fullName evidence="5">Uncharacterized protein LOC111106715</fullName>
    </submittedName>
</protein>
<feature type="compositionally biased region" description="Basic and acidic residues" evidence="1">
    <location>
        <begin position="250"/>
        <end position="267"/>
    </location>
</feature>
<evidence type="ECO:0000313" key="4">
    <source>
        <dbReference type="Proteomes" id="UP000694844"/>
    </source>
</evidence>
<keyword evidence="3" id="KW-0732">Signal</keyword>
<accession>A0A8B8B3I8</accession>
<sequence>MPQRLGLLSLVLVYLFSTSSEGKPTKPTCPPCTCDPITSCPETTTNFHTTQDPSTTTCNCATTKNTNDTDCSKCDKCPSIPTSTEMTSCPPSLGQDALESEESQDPSPGIIAGAALGGALFGFITSLIIFVIFCRTSSSSGSSKHNDTLFESLRNPAYQYEGNASPETPYLKDSSQTSTAYSEINDGMLKTARIAPIKKYEEPAIKDGVYNHLNESDKVDRGDYYDHAGPAPSMSMIEDGYGVVSITSESKSKSNGDYNTVDRKNHAGNEQNDNYFTLEVQED</sequence>
<keyword evidence="2" id="KW-0472">Membrane</keyword>
<dbReference type="RefSeq" id="XP_022297214.1">
    <property type="nucleotide sequence ID" value="XM_022441506.1"/>
</dbReference>
<dbReference type="KEGG" id="cvn:111106715"/>
<evidence type="ECO:0000256" key="3">
    <source>
        <dbReference type="SAM" id="SignalP"/>
    </source>
</evidence>